<dbReference type="SUPFAM" id="SSF50465">
    <property type="entry name" value="EF-Tu/eEF-1alpha/eIF2-gamma C-terminal domain"/>
    <property type="match status" value="1"/>
</dbReference>
<name>A0A938B2J4_UNCTE</name>
<dbReference type="Proteomes" id="UP000712673">
    <property type="component" value="Unassembled WGS sequence"/>
</dbReference>
<evidence type="ECO:0000313" key="3">
    <source>
        <dbReference type="EMBL" id="MBM3224281.1"/>
    </source>
</evidence>
<evidence type="ECO:0000256" key="1">
    <source>
        <dbReference type="ARBA" id="ARBA00022741"/>
    </source>
</evidence>
<dbReference type="Gene3D" id="2.40.30.10">
    <property type="entry name" value="Translation factors"/>
    <property type="match status" value="1"/>
</dbReference>
<dbReference type="GO" id="GO:0005525">
    <property type="term" value="F:GTP binding"/>
    <property type="evidence" value="ECO:0007669"/>
    <property type="project" value="UniProtKB-KW"/>
</dbReference>
<dbReference type="EMBL" id="VGLS01000291">
    <property type="protein sequence ID" value="MBM3224281.1"/>
    <property type="molecule type" value="Genomic_DNA"/>
</dbReference>
<keyword evidence="2" id="KW-0342">GTP-binding</keyword>
<organism evidence="3 4">
    <name type="scientific">Tectimicrobiota bacterium</name>
    <dbReference type="NCBI Taxonomy" id="2528274"/>
    <lineage>
        <taxon>Bacteria</taxon>
        <taxon>Pseudomonadati</taxon>
        <taxon>Nitrospinota/Tectimicrobiota group</taxon>
        <taxon>Candidatus Tectimicrobiota</taxon>
    </lineage>
</organism>
<accession>A0A938B2J4</accession>
<dbReference type="InterPro" id="IPR009001">
    <property type="entry name" value="Transl_elong_EF1A/Init_IF2_C"/>
</dbReference>
<protein>
    <recommendedName>
        <fullName evidence="5">Translation elongation factor EFTu/EF1A C-terminal domain-containing protein</fullName>
    </recommendedName>
</protein>
<evidence type="ECO:0008006" key="5">
    <source>
        <dbReference type="Google" id="ProtNLM"/>
    </source>
</evidence>
<reference evidence="3" key="1">
    <citation type="submission" date="2019-03" db="EMBL/GenBank/DDBJ databases">
        <title>Lake Tanganyika Metagenome-Assembled Genomes (MAGs).</title>
        <authorList>
            <person name="Tran P."/>
        </authorList>
    </citation>
    <scope>NUCLEOTIDE SEQUENCE</scope>
    <source>
        <strain evidence="3">K_DeepCast_65m_m2_066</strain>
    </source>
</reference>
<evidence type="ECO:0000313" key="4">
    <source>
        <dbReference type="Proteomes" id="UP000712673"/>
    </source>
</evidence>
<proteinExistence type="predicted"/>
<sequence>MLHVTARIKLFKTEAGGRTSFVRSGYRPNLRFGDLYTEGALTFPDRQQMYPGAEGEVCVTLVHPEYVREHLVVSAHFDLMEGARKVGEGTLLAVPAALQKTEAASGAPVTADVL</sequence>
<dbReference type="AlphaFoldDB" id="A0A938B2J4"/>
<keyword evidence="1" id="KW-0547">Nucleotide-binding</keyword>
<gene>
    <name evidence="3" type="ORF">FJZ47_10810</name>
</gene>
<evidence type="ECO:0000256" key="2">
    <source>
        <dbReference type="ARBA" id="ARBA00023134"/>
    </source>
</evidence>
<comment type="caution">
    <text evidence="3">The sequence shown here is derived from an EMBL/GenBank/DDBJ whole genome shotgun (WGS) entry which is preliminary data.</text>
</comment>